<reference evidence="1" key="1">
    <citation type="submission" date="2023-04" db="EMBL/GenBank/DDBJ databases">
        <title>Aspergillus oryzae NBRC 4228.</title>
        <authorList>
            <person name="Ichikawa N."/>
            <person name="Sato H."/>
            <person name="Tonouchi N."/>
        </authorList>
    </citation>
    <scope>NUCLEOTIDE SEQUENCE</scope>
    <source>
        <strain evidence="1">NBRC 4228</strain>
    </source>
</reference>
<comment type="caution">
    <text evidence="1">The sequence shown here is derived from an EMBL/GenBank/DDBJ whole genome shotgun (WGS) entry which is preliminary data.</text>
</comment>
<dbReference type="Gene3D" id="3.40.50.150">
    <property type="entry name" value="Vaccinia Virus protein VP39"/>
    <property type="match status" value="1"/>
</dbReference>
<dbReference type="PANTHER" id="PTHR43836:SF8">
    <property type="entry name" value="PUTATIVE (AFU_ORTHOLOGUE AFUA_5G06990)-RELATED"/>
    <property type="match status" value="1"/>
</dbReference>
<dbReference type="InterPro" id="IPR029063">
    <property type="entry name" value="SAM-dependent_MTases_sf"/>
</dbReference>
<sequence length="148" mass="16252">MFLDHYKPTYLTDLKLCEHHGMIVPGSVLAADNVLYPGNPPYLEYVRSSVEQKREAAKGGPMKGYNVERTSQRQVNSHMPEGDTPAFEVIGNPNLVYQSVLQQPEGEWVSLRVEDGIVQICPLLITVIGCHRSHPMCGVGGAGIGLVH</sequence>
<proteinExistence type="predicted"/>
<protein>
    <submittedName>
        <fullName evidence="1">Unnamed protein product</fullName>
    </submittedName>
</protein>
<accession>A0AAN5BSF8</accession>
<evidence type="ECO:0000313" key="2">
    <source>
        <dbReference type="Proteomes" id="UP001165205"/>
    </source>
</evidence>
<dbReference type="Proteomes" id="UP001165205">
    <property type="component" value="Unassembled WGS sequence"/>
</dbReference>
<dbReference type="EMBL" id="BSYA01000071">
    <property type="protein sequence ID" value="GMG30439.1"/>
    <property type="molecule type" value="Genomic_DNA"/>
</dbReference>
<name>A0AAN5BSF8_ASPOZ</name>
<dbReference type="GO" id="GO:0008171">
    <property type="term" value="F:O-methyltransferase activity"/>
    <property type="evidence" value="ECO:0007669"/>
    <property type="project" value="TreeGrafter"/>
</dbReference>
<organism evidence="1 2">
    <name type="scientific">Aspergillus oryzae</name>
    <name type="common">Yellow koji mold</name>
    <dbReference type="NCBI Taxonomy" id="5062"/>
    <lineage>
        <taxon>Eukaryota</taxon>
        <taxon>Fungi</taxon>
        <taxon>Dikarya</taxon>
        <taxon>Ascomycota</taxon>
        <taxon>Pezizomycotina</taxon>
        <taxon>Eurotiomycetes</taxon>
        <taxon>Eurotiomycetidae</taxon>
        <taxon>Eurotiales</taxon>
        <taxon>Aspergillaceae</taxon>
        <taxon>Aspergillus</taxon>
        <taxon>Aspergillus subgen. Circumdati</taxon>
    </lineage>
</organism>
<dbReference type="PANTHER" id="PTHR43836">
    <property type="entry name" value="CATECHOL O-METHYLTRANSFERASE 1-RELATED"/>
    <property type="match status" value="1"/>
</dbReference>
<evidence type="ECO:0000313" key="1">
    <source>
        <dbReference type="EMBL" id="GMG30439.1"/>
    </source>
</evidence>
<dbReference type="AlphaFoldDB" id="A0AAN5BSF8"/>
<gene>
    <name evidence="1" type="ORF">Aory04_000650900</name>
</gene>